<dbReference type="EMBL" id="KN831945">
    <property type="protein sequence ID" value="KIO14421.1"/>
    <property type="molecule type" value="Genomic_DNA"/>
</dbReference>
<keyword evidence="2" id="KW-1185">Reference proteome</keyword>
<reference evidence="2" key="2">
    <citation type="submission" date="2015-01" db="EMBL/GenBank/DDBJ databases">
        <title>Evolutionary Origins and Diversification of the Mycorrhizal Mutualists.</title>
        <authorList>
            <consortium name="DOE Joint Genome Institute"/>
            <consortium name="Mycorrhizal Genomics Consortium"/>
            <person name="Kohler A."/>
            <person name="Kuo A."/>
            <person name="Nagy L.G."/>
            <person name="Floudas D."/>
            <person name="Copeland A."/>
            <person name="Barry K.W."/>
            <person name="Cichocki N."/>
            <person name="Veneault-Fourrey C."/>
            <person name="LaButti K."/>
            <person name="Lindquist E.A."/>
            <person name="Lipzen A."/>
            <person name="Lundell T."/>
            <person name="Morin E."/>
            <person name="Murat C."/>
            <person name="Riley R."/>
            <person name="Ohm R."/>
            <person name="Sun H."/>
            <person name="Tunlid A."/>
            <person name="Henrissat B."/>
            <person name="Grigoriev I.V."/>
            <person name="Hibbett D.S."/>
            <person name="Martin F."/>
        </authorList>
    </citation>
    <scope>NUCLEOTIDE SEQUENCE [LARGE SCALE GENOMIC DNA]</scope>
    <source>
        <strain evidence="2">Marx 270</strain>
    </source>
</reference>
<gene>
    <name evidence="1" type="ORF">M404DRAFT_477261</name>
</gene>
<accession>A0A0C3PY19</accession>
<name>A0A0C3PY19_PISTI</name>
<dbReference type="HOGENOM" id="CLU_1714043_0_0_1"/>
<proteinExistence type="predicted"/>
<evidence type="ECO:0000313" key="2">
    <source>
        <dbReference type="Proteomes" id="UP000054217"/>
    </source>
</evidence>
<organism evidence="1 2">
    <name type="scientific">Pisolithus tinctorius Marx 270</name>
    <dbReference type="NCBI Taxonomy" id="870435"/>
    <lineage>
        <taxon>Eukaryota</taxon>
        <taxon>Fungi</taxon>
        <taxon>Dikarya</taxon>
        <taxon>Basidiomycota</taxon>
        <taxon>Agaricomycotina</taxon>
        <taxon>Agaricomycetes</taxon>
        <taxon>Agaricomycetidae</taxon>
        <taxon>Boletales</taxon>
        <taxon>Sclerodermatineae</taxon>
        <taxon>Pisolithaceae</taxon>
        <taxon>Pisolithus</taxon>
    </lineage>
</organism>
<dbReference type="Proteomes" id="UP000054217">
    <property type="component" value="Unassembled WGS sequence"/>
</dbReference>
<reference evidence="1 2" key="1">
    <citation type="submission" date="2014-04" db="EMBL/GenBank/DDBJ databases">
        <authorList>
            <consortium name="DOE Joint Genome Institute"/>
            <person name="Kuo A."/>
            <person name="Kohler A."/>
            <person name="Costa M.D."/>
            <person name="Nagy L.G."/>
            <person name="Floudas D."/>
            <person name="Copeland A."/>
            <person name="Barry K.W."/>
            <person name="Cichocki N."/>
            <person name="Veneault-Fourrey C."/>
            <person name="LaButti K."/>
            <person name="Lindquist E.A."/>
            <person name="Lipzen A."/>
            <person name="Lundell T."/>
            <person name="Morin E."/>
            <person name="Murat C."/>
            <person name="Sun H."/>
            <person name="Tunlid A."/>
            <person name="Henrissat B."/>
            <person name="Grigoriev I.V."/>
            <person name="Hibbett D.S."/>
            <person name="Martin F."/>
            <person name="Nordberg H.P."/>
            <person name="Cantor M.N."/>
            <person name="Hua S.X."/>
        </authorList>
    </citation>
    <scope>NUCLEOTIDE SEQUENCE [LARGE SCALE GENOMIC DNA]</scope>
    <source>
        <strain evidence="1 2">Marx 270</strain>
    </source>
</reference>
<dbReference type="InParanoid" id="A0A0C3PY19"/>
<sequence>MRSLAVPTAGCDGATLNWLADAPQLLPQILGLLSFLISPSSVKTVTRTLACSPGLCRVSSSTRCSLRRPARALGFRLDIFVLPTNKGQHYLQRRLYIPFRDGGPRSVLLLPFVPCTVECGILNRPFLCLLAFLLGSQLYEPLYLLDKTHQFTR</sequence>
<protein>
    <submittedName>
        <fullName evidence="1">Uncharacterized protein</fullName>
    </submittedName>
</protein>
<dbReference type="AlphaFoldDB" id="A0A0C3PY19"/>
<evidence type="ECO:0000313" key="1">
    <source>
        <dbReference type="EMBL" id="KIO14421.1"/>
    </source>
</evidence>